<organism evidence="1 2">
    <name type="scientific">Anoxybacillus flavithermus NBRC 109594</name>
    <dbReference type="NCBI Taxonomy" id="1315967"/>
    <lineage>
        <taxon>Bacteria</taxon>
        <taxon>Bacillati</taxon>
        <taxon>Bacillota</taxon>
        <taxon>Bacilli</taxon>
        <taxon>Bacillales</taxon>
        <taxon>Anoxybacillaceae</taxon>
        <taxon>Anoxybacillus</taxon>
    </lineage>
</organism>
<proteinExistence type="predicted"/>
<accession>R4G197</accession>
<name>R4G197_9BACL</name>
<reference evidence="2" key="1">
    <citation type="journal article" date="2013" name="Genome Announc.">
        <title>Draft Genome Sequence of a Thermophilic Member of the Bacillaceae, Anoxybacillus flavithermus Strain Kn10, Isolated from the Kan-nawa Hot Spring in Japan.</title>
        <authorList>
            <person name="Matsutani M."/>
            <person name="Shirakihara Y."/>
            <person name="Imada K."/>
            <person name="Yakushi T."/>
            <person name="Matsushita K."/>
        </authorList>
    </citation>
    <scope>NUCLEOTIDE SEQUENCE [LARGE SCALE GENOMIC DNA]</scope>
    <source>
        <strain evidence="2">NBRC 109594</strain>
    </source>
</reference>
<gene>
    <name evidence="1" type="ORF">KN10_2148</name>
</gene>
<dbReference type="EMBL" id="BARH01000017">
    <property type="protein sequence ID" value="GAC91713.1"/>
    <property type="molecule type" value="Genomic_DNA"/>
</dbReference>
<protein>
    <submittedName>
        <fullName evidence="1">Uncharacterized protein</fullName>
    </submittedName>
</protein>
<dbReference type="Proteomes" id="UP000013057">
    <property type="component" value="Unassembled WGS sequence"/>
</dbReference>
<dbReference type="AlphaFoldDB" id="R4G197"/>
<evidence type="ECO:0000313" key="1">
    <source>
        <dbReference type="EMBL" id="GAC91713.1"/>
    </source>
</evidence>
<sequence length="44" mass="5124">MIIVKKNARRTLRPSFSNKEGMCKRDKVERATKNFTHSKEAKGM</sequence>
<evidence type="ECO:0000313" key="2">
    <source>
        <dbReference type="Proteomes" id="UP000013057"/>
    </source>
</evidence>
<comment type="caution">
    <text evidence="1">The sequence shown here is derived from an EMBL/GenBank/DDBJ whole genome shotgun (WGS) entry which is preliminary data.</text>
</comment>